<protein>
    <submittedName>
        <fullName evidence="5">Putative sox17/18</fullName>
    </submittedName>
</protein>
<feature type="domain" description="HMG box" evidence="4">
    <location>
        <begin position="93"/>
        <end position="129"/>
    </location>
</feature>
<dbReference type="GO" id="GO:0001228">
    <property type="term" value="F:DNA-binding transcription activator activity, RNA polymerase II-specific"/>
    <property type="evidence" value="ECO:0007669"/>
    <property type="project" value="TreeGrafter"/>
</dbReference>
<keyword evidence="2" id="KW-0539">Nucleus</keyword>
<evidence type="ECO:0000313" key="6">
    <source>
        <dbReference type="Proteomes" id="UP000037510"/>
    </source>
</evidence>
<dbReference type="AlphaFoldDB" id="A0A0L7LQK2"/>
<proteinExistence type="predicted"/>
<name>A0A0L7LQK2_OPEBR</name>
<feature type="DNA-binding region" description="HMG box" evidence="2">
    <location>
        <begin position="93"/>
        <end position="129"/>
    </location>
</feature>
<dbReference type="Proteomes" id="UP000037510">
    <property type="component" value="Unassembled WGS sequence"/>
</dbReference>
<dbReference type="InterPro" id="IPR050140">
    <property type="entry name" value="SRY-related_HMG-box_TF-like"/>
</dbReference>
<dbReference type="PROSITE" id="PS50118">
    <property type="entry name" value="HMG_BOX_2"/>
    <property type="match status" value="1"/>
</dbReference>
<organism evidence="5 6">
    <name type="scientific">Operophtera brumata</name>
    <name type="common">Winter moth</name>
    <name type="synonym">Phalaena brumata</name>
    <dbReference type="NCBI Taxonomy" id="104452"/>
    <lineage>
        <taxon>Eukaryota</taxon>
        <taxon>Metazoa</taxon>
        <taxon>Ecdysozoa</taxon>
        <taxon>Arthropoda</taxon>
        <taxon>Hexapoda</taxon>
        <taxon>Insecta</taxon>
        <taxon>Pterygota</taxon>
        <taxon>Neoptera</taxon>
        <taxon>Endopterygota</taxon>
        <taxon>Lepidoptera</taxon>
        <taxon>Glossata</taxon>
        <taxon>Ditrysia</taxon>
        <taxon>Geometroidea</taxon>
        <taxon>Geometridae</taxon>
        <taxon>Larentiinae</taxon>
        <taxon>Operophtera</taxon>
    </lineage>
</organism>
<dbReference type="Pfam" id="PF00505">
    <property type="entry name" value="HMG_box"/>
    <property type="match status" value="1"/>
</dbReference>
<evidence type="ECO:0000313" key="5">
    <source>
        <dbReference type="EMBL" id="KOB77679.1"/>
    </source>
</evidence>
<dbReference type="GO" id="GO:0005634">
    <property type="term" value="C:nucleus"/>
    <property type="evidence" value="ECO:0007669"/>
    <property type="project" value="UniProtKB-UniRule"/>
</dbReference>
<dbReference type="PANTHER" id="PTHR10270">
    <property type="entry name" value="SOX TRANSCRIPTION FACTOR"/>
    <property type="match status" value="1"/>
</dbReference>
<dbReference type="SUPFAM" id="SSF47095">
    <property type="entry name" value="HMG-box"/>
    <property type="match status" value="1"/>
</dbReference>
<dbReference type="PANTHER" id="PTHR10270:SF317">
    <property type="entry name" value="TRANSCRIPTION FACTOR SOX-15-RELATED"/>
    <property type="match status" value="1"/>
</dbReference>
<dbReference type="InterPro" id="IPR009071">
    <property type="entry name" value="HMG_box_dom"/>
</dbReference>
<keyword evidence="6" id="KW-1185">Reference proteome</keyword>
<reference evidence="5 6" key="1">
    <citation type="journal article" date="2015" name="Genome Biol. Evol.">
        <title>The genome of winter moth (Operophtera brumata) provides a genomic perspective on sexual dimorphism and phenology.</title>
        <authorList>
            <person name="Derks M.F."/>
            <person name="Smit S."/>
            <person name="Salis L."/>
            <person name="Schijlen E."/>
            <person name="Bossers A."/>
            <person name="Mateman C."/>
            <person name="Pijl A.S."/>
            <person name="de Ridder D."/>
            <person name="Groenen M.A."/>
            <person name="Visser M.E."/>
            <person name="Megens H.J."/>
        </authorList>
    </citation>
    <scope>NUCLEOTIDE SEQUENCE [LARGE SCALE GENOMIC DNA]</scope>
    <source>
        <strain evidence="5">WM2013NL</strain>
        <tissue evidence="5">Head and thorax</tissue>
    </source>
</reference>
<comment type="caution">
    <text evidence="5">The sequence shown here is derived from an EMBL/GenBank/DDBJ whole genome shotgun (WGS) entry which is preliminary data.</text>
</comment>
<sequence length="138" mass="15826">MDSGGAGIESPPTYHRTYEQYVQGGVENSDSPQDQTSPELVVWSTLPYPGLDYRTQYDYHRAYEPRDYSPQQYGRAPFTSKMGQAKALKEARIRRPMNAFMVWAKVERKKLADENPDLHNADLSKMLGEFLFCILLAE</sequence>
<dbReference type="InterPro" id="IPR036910">
    <property type="entry name" value="HMG_box_dom_sf"/>
</dbReference>
<gene>
    <name evidence="5" type="ORF">OBRU01_03632</name>
</gene>
<evidence type="ECO:0000259" key="4">
    <source>
        <dbReference type="PROSITE" id="PS50118"/>
    </source>
</evidence>
<evidence type="ECO:0000256" key="3">
    <source>
        <dbReference type="SAM" id="MobiDB-lite"/>
    </source>
</evidence>
<dbReference type="STRING" id="104452.A0A0L7LQK2"/>
<feature type="region of interest" description="Disordered" evidence="3">
    <location>
        <begin position="1"/>
        <end position="20"/>
    </location>
</feature>
<accession>A0A0L7LQK2</accession>
<evidence type="ECO:0000256" key="1">
    <source>
        <dbReference type="ARBA" id="ARBA00023125"/>
    </source>
</evidence>
<dbReference type="GO" id="GO:0000978">
    <property type="term" value="F:RNA polymerase II cis-regulatory region sequence-specific DNA binding"/>
    <property type="evidence" value="ECO:0007669"/>
    <property type="project" value="TreeGrafter"/>
</dbReference>
<evidence type="ECO:0000256" key="2">
    <source>
        <dbReference type="PROSITE-ProRule" id="PRU00267"/>
    </source>
</evidence>
<dbReference type="EMBL" id="JTDY01000328">
    <property type="protein sequence ID" value="KOB77679.1"/>
    <property type="molecule type" value="Genomic_DNA"/>
</dbReference>
<dbReference type="GO" id="GO:0030154">
    <property type="term" value="P:cell differentiation"/>
    <property type="evidence" value="ECO:0007669"/>
    <property type="project" value="TreeGrafter"/>
</dbReference>
<keyword evidence="1 2" id="KW-0238">DNA-binding</keyword>
<dbReference type="Gene3D" id="1.10.30.10">
    <property type="entry name" value="High mobility group box domain"/>
    <property type="match status" value="1"/>
</dbReference>